<name>A0AAW0BQ38_9AGAR</name>
<dbReference type="AlphaFoldDB" id="A0AAW0BQ38"/>
<organism evidence="1 2">
    <name type="scientific">Favolaschia claudopus</name>
    <dbReference type="NCBI Taxonomy" id="2862362"/>
    <lineage>
        <taxon>Eukaryota</taxon>
        <taxon>Fungi</taxon>
        <taxon>Dikarya</taxon>
        <taxon>Basidiomycota</taxon>
        <taxon>Agaricomycotina</taxon>
        <taxon>Agaricomycetes</taxon>
        <taxon>Agaricomycetidae</taxon>
        <taxon>Agaricales</taxon>
        <taxon>Marasmiineae</taxon>
        <taxon>Mycenaceae</taxon>
        <taxon>Favolaschia</taxon>
    </lineage>
</organism>
<dbReference type="Proteomes" id="UP001362999">
    <property type="component" value="Unassembled WGS sequence"/>
</dbReference>
<dbReference type="EMBL" id="JAWWNJ010000028">
    <property type="protein sequence ID" value="KAK7028686.1"/>
    <property type="molecule type" value="Genomic_DNA"/>
</dbReference>
<evidence type="ECO:0000313" key="1">
    <source>
        <dbReference type="EMBL" id="KAK7028686.1"/>
    </source>
</evidence>
<accession>A0AAW0BQ38</accession>
<gene>
    <name evidence="1" type="ORF">R3P38DRAFT_2937837</name>
</gene>
<keyword evidence="2" id="KW-1185">Reference proteome</keyword>
<proteinExistence type="predicted"/>
<comment type="caution">
    <text evidence="1">The sequence shown here is derived from an EMBL/GenBank/DDBJ whole genome shotgun (WGS) entry which is preliminary data.</text>
</comment>
<reference evidence="1 2" key="1">
    <citation type="journal article" date="2024" name="J Genomics">
        <title>Draft genome sequencing and assembly of Favolaschia claudopus CIRM-BRFM 2984 isolated from oak limbs.</title>
        <authorList>
            <person name="Navarro D."/>
            <person name="Drula E."/>
            <person name="Chaduli D."/>
            <person name="Cazenave R."/>
            <person name="Ahrendt S."/>
            <person name="Wang J."/>
            <person name="Lipzen A."/>
            <person name="Daum C."/>
            <person name="Barry K."/>
            <person name="Grigoriev I.V."/>
            <person name="Favel A."/>
            <person name="Rosso M.N."/>
            <person name="Martin F."/>
        </authorList>
    </citation>
    <scope>NUCLEOTIDE SEQUENCE [LARGE SCALE GENOMIC DNA]</scope>
    <source>
        <strain evidence="1 2">CIRM-BRFM 2984</strain>
    </source>
</reference>
<evidence type="ECO:0000313" key="2">
    <source>
        <dbReference type="Proteomes" id="UP001362999"/>
    </source>
</evidence>
<protein>
    <submittedName>
        <fullName evidence="1">Uncharacterized protein</fullName>
    </submittedName>
</protein>
<sequence length="157" mass="17863">MDPQAFFDSLPSHIPRPQGILQPAEARQKADPLRRELFDSWYRLKSIVLAHEEAIQKRWKKRTGIKRKQLLQEVSPSLPAEHAPEISALNEIPSGKPQSEYTLLDILYCAHFDFSSGFVQVKRMYWDSIETITCSAYLRYALIDSVKAGSDVLCGLG</sequence>